<evidence type="ECO:0000256" key="2">
    <source>
        <dbReference type="SAM" id="MobiDB-lite"/>
    </source>
</evidence>
<feature type="coiled-coil region" evidence="1">
    <location>
        <begin position="250"/>
        <end position="277"/>
    </location>
</feature>
<protein>
    <submittedName>
        <fullName evidence="3">Uncharacterized protein</fullName>
    </submittedName>
</protein>
<sequence length="363" mass="40844">MRKALLVVIGGILILVAGMVILWEPADQPPPEIVQPPSAPPEPDLAPPFQLQPPPPFPVEPEPEESEPTDILPEDMEGVPDETEPEPIGFTNITMGFFDDLAEQIVTGYLPPGSELNPDSTGRLRIHFSALNRRYGMALVGLEHQSPSLLEGREEIFSNLLQPEAIENLWMIFHPFFEQALDEALRSATWAFPAPNDAFEQRELTASEQQDFYRLASAAVSALAHAVQLYSLHDESIPLTEQWLLGQTSAFAAHSRYQQAEAELERAQQEAPEDQVRILDERLERDAAAQGIMRAIAVRENARQELLAVFLSATPRPDLTEGELLYLSEWLWRRLHNHPPRVEVFMLLADKLHEMALRLQPDN</sequence>
<keyword evidence="1" id="KW-0175">Coiled coil</keyword>
<proteinExistence type="predicted"/>
<feature type="compositionally biased region" description="Acidic residues" evidence="2">
    <location>
        <begin position="61"/>
        <end position="82"/>
    </location>
</feature>
<evidence type="ECO:0000256" key="1">
    <source>
        <dbReference type="SAM" id="Coils"/>
    </source>
</evidence>
<name>A0A1G6EUX1_9BACT</name>
<gene>
    <name evidence="3" type="ORF">SAMN05660653_03185</name>
</gene>
<evidence type="ECO:0000313" key="4">
    <source>
        <dbReference type="Proteomes" id="UP000198771"/>
    </source>
</evidence>
<feature type="compositionally biased region" description="Pro residues" evidence="2">
    <location>
        <begin position="30"/>
        <end position="60"/>
    </location>
</feature>
<evidence type="ECO:0000313" key="3">
    <source>
        <dbReference type="EMBL" id="SDB61270.1"/>
    </source>
</evidence>
<accession>A0A1G6EUX1</accession>
<dbReference type="RefSeq" id="WP_092123886.1">
    <property type="nucleotide sequence ID" value="NZ_FMXO01000024.1"/>
</dbReference>
<reference evidence="3 4" key="1">
    <citation type="submission" date="2016-10" db="EMBL/GenBank/DDBJ databases">
        <authorList>
            <person name="de Groot N.N."/>
        </authorList>
    </citation>
    <scope>NUCLEOTIDE SEQUENCE [LARGE SCALE GENOMIC DNA]</scope>
    <source>
        <strain evidence="3 4">ASO4-2</strain>
    </source>
</reference>
<dbReference type="EMBL" id="FMXO01000024">
    <property type="protein sequence ID" value="SDB61270.1"/>
    <property type="molecule type" value="Genomic_DNA"/>
</dbReference>
<feature type="region of interest" description="Disordered" evidence="2">
    <location>
        <begin position="30"/>
        <end position="82"/>
    </location>
</feature>
<dbReference type="Proteomes" id="UP000198771">
    <property type="component" value="Unassembled WGS sequence"/>
</dbReference>
<dbReference type="AlphaFoldDB" id="A0A1G6EUX1"/>
<organism evidence="3 4">
    <name type="scientific">Desulfonatronum thiosulfatophilum</name>
    <dbReference type="NCBI Taxonomy" id="617002"/>
    <lineage>
        <taxon>Bacteria</taxon>
        <taxon>Pseudomonadati</taxon>
        <taxon>Thermodesulfobacteriota</taxon>
        <taxon>Desulfovibrionia</taxon>
        <taxon>Desulfovibrionales</taxon>
        <taxon>Desulfonatronaceae</taxon>
        <taxon>Desulfonatronum</taxon>
    </lineage>
</organism>
<dbReference type="OrthoDB" id="5471817at2"/>
<dbReference type="STRING" id="617002.SAMN05660653_03185"/>
<keyword evidence="4" id="KW-1185">Reference proteome</keyword>